<dbReference type="SUPFAM" id="SSF69118">
    <property type="entry name" value="AhpD-like"/>
    <property type="match status" value="1"/>
</dbReference>
<dbReference type="EMBL" id="CP028136">
    <property type="protein sequence ID" value="AVR46818.1"/>
    <property type="molecule type" value="Genomic_DNA"/>
</dbReference>
<evidence type="ECO:0000259" key="1">
    <source>
        <dbReference type="Pfam" id="PF02627"/>
    </source>
</evidence>
<sequence>METKNYSKLVLCAIKGIQEMEECAIHNGVEQQLLELVKLRAFQINSCTSCESLQMDDSRERGEDMSRLEILSDWKESDHFSEREKAALTWTEALMYSPVKVDIDQILEEIGAHFTEQELISITVTVNAVNNWNNLSLVIKAAYGN</sequence>
<dbReference type="RefSeq" id="WP_107013589.1">
    <property type="nucleotide sequence ID" value="NZ_CP028136.1"/>
</dbReference>
<dbReference type="Proteomes" id="UP000241507">
    <property type="component" value="Chromosome"/>
</dbReference>
<dbReference type="PANTHER" id="PTHR34846:SF10">
    <property type="entry name" value="CYTOPLASMIC PROTEIN"/>
    <property type="match status" value="1"/>
</dbReference>
<dbReference type="Gene3D" id="1.20.1290.10">
    <property type="entry name" value="AhpD-like"/>
    <property type="match status" value="1"/>
</dbReference>
<dbReference type="GO" id="GO:0051920">
    <property type="term" value="F:peroxiredoxin activity"/>
    <property type="evidence" value="ECO:0007669"/>
    <property type="project" value="InterPro"/>
</dbReference>
<gene>
    <name evidence="2" type="ORF">C7S20_16980</name>
</gene>
<dbReference type="KEGG" id="grs:C7S20_16980"/>
<feature type="domain" description="Carboxymuconolactone decarboxylase-like" evidence="1">
    <location>
        <begin position="24"/>
        <end position="93"/>
    </location>
</feature>
<dbReference type="Pfam" id="PF02627">
    <property type="entry name" value="CMD"/>
    <property type="match status" value="1"/>
</dbReference>
<dbReference type="OrthoDB" id="9801997at2"/>
<dbReference type="PANTHER" id="PTHR34846">
    <property type="entry name" value="4-CARBOXYMUCONOLACTONE DECARBOXYLASE FAMILY PROTEIN (AFU_ORTHOLOGUE AFUA_6G11590)"/>
    <property type="match status" value="1"/>
</dbReference>
<evidence type="ECO:0000313" key="3">
    <source>
        <dbReference type="Proteomes" id="UP000241507"/>
    </source>
</evidence>
<evidence type="ECO:0000313" key="2">
    <source>
        <dbReference type="EMBL" id="AVR46818.1"/>
    </source>
</evidence>
<name>A0A2R3Z963_9FLAO</name>
<dbReference type="AlphaFoldDB" id="A0A2R3Z963"/>
<dbReference type="InterPro" id="IPR003779">
    <property type="entry name" value="CMD-like"/>
</dbReference>
<organism evidence="2 3">
    <name type="scientific">Christiangramia fulva</name>
    <dbReference type="NCBI Taxonomy" id="2126553"/>
    <lineage>
        <taxon>Bacteria</taxon>
        <taxon>Pseudomonadati</taxon>
        <taxon>Bacteroidota</taxon>
        <taxon>Flavobacteriia</taxon>
        <taxon>Flavobacteriales</taxon>
        <taxon>Flavobacteriaceae</taxon>
        <taxon>Christiangramia</taxon>
    </lineage>
</organism>
<keyword evidence="3" id="KW-1185">Reference proteome</keyword>
<dbReference type="InterPro" id="IPR029032">
    <property type="entry name" value="AhpD-like"/>
</dbReference>
<proteinExistence type="predicted"/>
<protein>
    <recommendedName>
        <fullName evidence="1">Carboxymuconolactone decarboxylase-like domain-containing protein</fullName>
    </recommendedName>
</protein>
<reference evidence="3" key="1">
    <citation type="submission" date="2018-03" db="EMBL/GenBank/DDBJ databases">
        <title>Gramella fulva sp. nov., isolated from a dry surface of tidal flat.</title>
        <authorList>
            <person name="Hwang S.H."/>
            <person name="Hwang W.M."/>
            <person name="Kang K."/>
            <person name="Ahn T.-Y."/>
        </authorList>
    </citation>
    <scope>NUCLEOTIDE SEQUENCE [LARGE SCALE GENOMIC DNA]</scope>
    <source>
        <strain evidence="3">SH35</strain>
    </source>
</reference>
<accession>A0A2R3Z963</accession>